<evidence type="ECO:0000256" key="1">
    <source>
        <dbReference type="SAM" id="Coils"/>
    </source>
</evidence>
<accession>A0ABT3QM92</accession>
<feature type="coiled-coil region" evidence="1">
    <location>
        <begin position="501"/>
        <end position="551"/>
    </location>
</feature>
<dbReference type="InterPro" id="IPR013491">
    <property type="entry name" value="Tape_meas_N"/>
</dbReference>
<proteinExistence type="predicted"/>
<dbReference type="NCBIfam" id="TIGR02675">
    <property type="entry name" value="tape_meas_nterm"/>
    <property type="match status" value="1"/>
</dbReference>
<sequence>MARTDLESLVVQLSADFKSFEKSLARANDVSNRQFNAIERRARQMNKNLDSIFTRSFSGLTAPLAGIGAALGVDQLRKMTDTWTDMTSRVNLAAGSIDKGTEVMGRLGDMARRTYSDLTQTAESYLSNATAVRELGYNTDESLNYTEALNNALVVSGAKGDRAARVIDALAKAMATGKLQGDNLNTVIESGGRVAEALAAGLDTTVGGLRKLGSQGKITGNDIVRGLSSQMETLRQEAADMPATIGDGFTLLNNALLQYVGNADSAAGVSAKISEALVMIADNFDKVADGALQVAAVIAGALVGRSLAGMIRTLGLAGTALASFTKSLAAARTMGGLTTAFGGLGAAAGPVGMIIGGAVVGSLALYSANAADASNRSQKFEKDLEALGLLAPRVAEGIESAAVSLEKLGKEKTAQKIRSIADELDRIRNGGNFGAVGDELSAVAGKARSGGIIRLWDDDADSKARTEIIELTAGLQSMQVTTDKVRERMNAIRSTPISDPVKDLANELDRSAQKMAALQAQSISYGEMPGLKVAQEEINAVISDFDRLEKMEIITSEQRKALEDALKKLRDTGDGAVEARAALASIGGVSFSTTLSGLDVLIGRVSTLYQQLAIAQQVMGQISGAQNAIEDRSTRSAKDPYIIQREAANEYERDQMRLAALSKKEHALEMERKKVRDAATRDGIALEEDAINRIAKANLAAQESRTAEGKKPKKEKKTPAEKFDTTVQDANDRTAALVAETEALRQINPLIDDYGFAAEKARTEQELLNAAQKAGIAITPELRSQIAQTAEQWALATAEANKLNEAQGQLKQKSEEWRSNELDAFKGLVTDLASGKDAVEALTDAVQKLIDKLLDMTLNNLFDGLFGKSVSLFGGVLGFKDGGLPKFANGTPSRPGSGLVRGPGTGRSDSILARISNKEFITNARSTAKYRGLLEAINEDRLPAFATSTPSLRAPTMPVLQTPQRQSGMGRMAVDVGVSVDNDGNLQAYVKNVASQTSQNTVKAYDKSGPMRFARDSKQANRRGLVR</sequence>
<comment type="caution">
    <text evidence="4">The sequence shown here is derived from an EMBL/GenBank/DDBJ whole genome shotgun (WGS) entry which is preliminary data.</text>
</comment>
<protein>
    <submittedName>
        <fullName evidence="4">Tape measure protein</fullName>
    </submittedName>
</protein>
<reference evidence="4 5" key="1">
    <citation type="submission" date="2022-11" db="EMBL/GenBank/DDBJ databases">
        <title>Brucella sp. YY2X, whole genome shotgun sequencing project.</title>
        <authorList>
            <person name="Yang Y."/>
        </authorList>
    </citation>
    <scope>NUCLEOTIDE SEQUENCE [LARGE SCALE GENOMIC DNA]</scope>
    <source>
        <strain evidence="4 5">YY2X</strain>
    </source>
</reference>
<evidence type="ECO:0000313" key="5">
    <source>
        <dbReference type="Proteomes" id="UP001301216"/>
    </source>
</evidence>
<dbReference type="Pfam" id="PF20155">
    <property type="entry name" value="TMP_3"/>
    <property type="match status" value="1"/>
</dbReference>
<dbReference type="RefSeq" id="WP_265984184.1">
    <property type="nucleotide sequence ID" value="NZ_JAPHAV010000002.1"/>
</dbReference>
<organism evidence="4 5">
    <name type="scientific">Ochrobactrum chromiisoli</name>
    <dbReference type="NCBI Taxonomy" id="2993941"/>
    <lineage>
        <taxon>Bacteria</taxon>
        <taxon>Pseudomonadati</taxon>
        <taxon>Pseudomonadota</taxon>
        <taxon>Alphaproteobacteria</taxon>
        <taxon>Hyphomicrobiales</taxon>
        <taxon>Brucellaceae</taxon>
        <taxon>Brucella/Ochrobactrum group</taxon>
        <taxon>Ochrobactrum</taxon>
    </lineage>
</organism>
<evidence type="ECO:0000313" key="4">
    <source>
        <dbReference type="EMBL" id="MCX2696721.1"/>
    </source>
</evidence>
<evidence type="ECO:0000256" key="2">
    <source>
        <dbReference type="SAM" id="MobiDB-lite"/>
    </source>
</evidence>
<keyword evidence="5" id="KW-1185">Reference proteome</keyword>
<feature type="domain" description="Tape measure protein N-terminal" evidence="3">
    <location>
        <begin position="75"/>
        <end position="264"/>
    </location>
</feature>
<feature type="region of interest" description="Disordered" evidence="2">
    <location>
        <begin position="701"/>
        <end position="723"/>
    </location>
</feature>
<dbReference type="Proteomes" id="UP001301216">
    <property type="component" value="Unassembled WGS sequence"/>
</dbReference>
<gene>
    <name evidence="4" type="ORF">OPR82_08030</name>
</gene>
<name>A0ABT3QM92_9HYPH</name>
<dbReference type="EMBL" id="JAPHAV010000002">
    <property type="protein sequence ID" value="MCX2696721.1"/>
    <property type="molecule type" value="Genomic_DNA"/>
</dbReference>
<keyword evidence="1" id="KW-0175">Coiled coil</keyword>
<evidence type="ECO:0000259" key="3">
    <source>
        <dbReference type="Pfam" id="PF20155"/>
    </source>
</evidence>